<proteinExistence type="predicted"/>
<name>A0AAU8JAS5_9CYAN</name>
<gene>
    <name evidence="2" type="ORF">ABWT76_003922</name>
</gene>
<keyword evidence="1" id="KW-0812">Transmembrane</keyword>
<evidence type="ECO:0000313" key="2">
    <source>
        <dbReference type="EMBL" id="XCM35261.1"/>
    </source>
</evidence>
<dbReference type="AlphaFoldDB" id="A0AAU8JAS5"/>
<dbReference type="RefSeq" id="WP_156331585.1">
    <property type="nucleotide sequence ID" value="NZ_CP159837.1"/>
</dbReference>
<sequence length="59" mass="6444">MDYLPLVRLNQGLLTGTALLGLGAIVAGGYLYNISCSMRYTVGDRDFSLVDRGMCQLKE</sequence>
<organism evidence="2">
    <name type="scientific">Planktothricoides raciborskii GIHE-MW2</name>
    <dbReference type="NCBI Taxonomy" id="2792601"/>
    <lineage>
        <taxon>Bacteria</taxon>
        <taxon>Bacillati</taxon>
        <taxon>Cyanobacteriota</taxon>
        <taxon>Cyanophyceae</taxon>
        <taxon>Oscillatoriophycideae</taxon>
        <taxon>Oscillatoriales</taxon>
        <taxon>Oscillatoriaceae</taxon>
        <taxon>Planktothricoides</taxon>
    </lineage>
</organism>
<evidence type="ECO:0000256" key="1">
    <source>
        <dbReference type="SAM" id="Phobius"/>
    </source>
</evidence>
<keyword evidence="1" id="KW-0472">Membrane</keyword>
<feature type="transmembrane region" description="Helical" evidence="1">
    <location>
        <begin position="12"/>
        <end position="32"/>
    </location>
</feature>
<reference evidence="2" key="1">
    <citation type="submission" date="2024-07" db="EMBL/GenBank/DDBJ databases">
        <authorList>
            <person name="Kim Y.J."/>
            <person name="Jeong J.Y."/>
        </authorList>
    </citation>
    <scope>NUCLEOTIDE SEQUENCE</scope>
    <source>
        <strain evidence="2">GIHE-MW2</strain>
    </source>
</reference>
<keyword evidence="1" id="KW-1133">Transmembrane helix</keyword>
<dbReference type="EMBL" id="CP159837">
    <property type="protein sequence ID" value="XCM35261.1"/>
    <property type="molecule type" value="Genomic_DNA"/>
</dbReference>
<accession>A0AAU8JAS5</accession>
<protein>
    <submittedName>
        <fullName evidence="2">Uncharacterized protein</fullName>
    </submittedName>
</protein>